<evidence type="ECO:0000313" key="2">
    <source>
        <dbReference type="EMBL" id="KAJ3701159.1"/>
    </source>
</evidence>
<proteinExistence type="predicted"/>
<evidence type="ECO:0000313" key="3">
    <source>
        <dbReference type="Proteomes" id="UP001210211"/>
    </source>
</evidence>
<name>A0AAD5ZNW6_9POAL</name>
<sequence>MMLSASSLQANKPFLNCSILSRFVPHKISSIIERLNAYLPIHLFRGSRFKPFSFLALSFEGPRSCIQIRRPTARAVRVPRDTGSGFLLRAPPFSSNELNHNSKSEERKQETKQKRNRRNKIAMDDVLTESPPPSRFFDDDLDNFAIAPPPLPSPFLLLNPNPKPNLLIVAISPFSRSILHHLPSKTLIGSLFLPEIALSGNPLVPSPNDKSFNLYSAGGKNTCLASVQYCVSPERSRAVAKCLIGGVKPDQVVIFDCIKSQNYRGRIEVDETLAFKLETKQQRLEKGNLSVSGVDYLPSGSVMDGLGAAILTECQMKGVRGTLVATWPENGGIEVLKMVFKQLGFDVGTIEGEFSKVNARADLDLYI</sequence>
<accession>A0AAD5ZNW6</accession>
<feature type="compositionally biased region" description="Basic and acidic residues" evidence="1">
    <location>
        <begin position="100"/>
        <end position="113"/>
    </location>
</feature>
<organism evidence="2 3">
    <name type="scientific">Rhynchospora tenuis</name>
    <dbReference type="NCBI Taxonomy" id="198213"/>
    <lineage>
        <taxon>Eukaryota</taxon>
        <taxon>Viridiplantae</taxon>
        <taxon>Streptophyta</taxon>
        <taxon>Embryophyta</taxon>
        <taxon>Tracheophyta</taxon>
        <taxon>Spermatophyta</taxon>
        <taxon>Magnoliopsida</taxon>
        <taxon>Liliopsida</taxon>
        <taxon>Poales</taxon>
        <taxon>Cyperaceae</taxon>
        <taxon>Cyperoideae</taxon>
        <taxon>Rhynchosporeae</taxon>
        <taxon>Rhynchospora</taxon>
    </lineage>
</organism>
<feature type="region of interest" description="Disordered" evidence="1">
    <location>
        <begin position="90"/>
        <end position="125"/>
    </location>
</feature>
<protein>
    <submittedName>
        <fullName evidence="2">Uncharacterized protein</fullName>
    </submittedName>
</protein>
<dbReference type="AlphaFoldDB" id="A0AAD5ZNW6"/>
<dbReference type="PANTHER" id="PTHR37227">
    <property type="entry name" value="OS01G0219000 PROTEIN"/>
    <property type="match status" value="1"/>
</dbReference>
<dbReference type="Proteomes" id="UP001210211">
    <property type="component" value="Unassembled WGS sequence"/>
</dbReference>
<comment type="caution">
    <text evidence="2">The sequence shown here is derived from an EMBL/GenBank/DDBJ whole genome shotgun (WGS) entry which is preliminary data.</text>
</comment>
<dbReference type="PANTHER" id="PTHR37227:SF2">
    <property type="entry name" value="OS01G0219000 PROTEIN"/>
    <property type="match status" value="1"/>
</dbReference>
<reference evidence="2 3" key="1">
    <citation type="journal article" date="2022" name="Cell">
        <title>Repeat-based holocentromeres influence genome architecture and karyotype evolution.</title>
        <authorList>
            <person name="Hofstatter P.G."/>
            <person name="Thangavel G."/>
            <person name="Lux T."/>
            <person name="Neumann P."/>
            <person name="Vondrak T."/>
            <person name="Novak P."/>
            <person name="Zhang M."/>
            <person name="Costa L."/>
            <person name="Castellani M."/>
            <person name="Scott A."/>
            <person name="Toegelov H."/>
            <person name="Fuchs J."/>
            <person name="Mata-Sucre Y."/>
            <person name="Dias Y."/>
            <person name="Vanzela A.L.L."/>
            <person name="Huettel B."/>
            <person name="Almeida C.C.S."/>
            <person name="Simkova H."/>
            <person name="Souza G."/>
            <person name="Pedrosa-Harand A."/>
            <person name="Macas J."/>
            <person name="Mayer K.F.X."/>
            <person name="Houben A."/>
            <person name="Marques A."/>
        </authorList>
    </citation>
    <scope>NUCLEOTIDE SEQUENCE [LARGE SCALE GENOMIC DNA]</scope>
    <source>
        <strain evidence="2">RhyTen1mFocal</strain>
    </source>
</reference>
<keyword evidence="3" id="KW-1185">Reference proteome</keyword>
<dbReference type="EMBL" id="JAMRDG010000001">
    <property type="protein sequence ID" value="KAJ3701159.1"/>
    <property type="molecule type" value="Genomic_DNA"/>
</dbReference>
<evidence type="ECO:0000256" key="1">
    <source>
        <dbReference type="SAM" id="MobiDB-lite"/>
    </source>
</evidence>
<gene>
    <name evidence="2" type="ORF">LUZ61_004864</name>
</gene>